<dbReference type="KEGG" id="cmt:CCM_06098"/>
<keyword evidence="2" id="KW-0808">Transferase</keyword>
<dbReference type="SUPFAM" id="SSF56112">
    <property type="entry name" value="Protein kinase-like (PK-like)"/>
    <property type="match status" value="1"/>
</dbReference>
<dbReference type="InParanoid" id="G3JIP1"/>
<dbReference type="EMBL" id="JH126402">
    <property type="protein sequence ID" value="EGX91938.1"/>
    <property type="molecule type" value="Genomic_DNA"/>
</dbReference>
<dbReference type="Gene3D" id="1.10.510.10">
    <property type="entry name" value="Transferase(Phosphotransferase) domain 1"/>
    <property type="match status" value="1"/>
</dbReference>
<dbReference type="InterPro" id="IPR011009">
    <property type="entry name" value="Kinase-like_dom_sf"/>
</dbReference>
<dbReference type="eggNOG" id="ENOG502SQ23">
    <property type="taxonomic scope" value="Eukaryota"/>
</dbReference>
<dbReference type="HOGENOM" id="CLU_035264_1_1_1"/>
<dbReference type="AlphaFoldDB" id="G3JIP1"/>
<proteinExistence type="predicted"/>
<dbReference type="GO" id="GO:0005524">
    <property type="term" value="F:ATP binding"/>
    <property type="evidence" value="ECO:0007669"/>
    <property type="project" value="InterPro"/>
</dbReference>
<dbReference type="RefSeq" id="XP_006671302.1">
    <property type="nucleotide sequence ID" value="XM_006671239.1"/>
</dbReference>
<keyword evidence="2" id="KW-0418">Kinase</keyword>
<reference evidence="2 3" key="1">
    <citation type="journal article" date="2011" name="Genome Biol.">
        <title>Genome sequence of the insect pathogenic fungus Cordyceps militaris, a valued traditional Chinese medicine.</title>
        <authorList>
            <person name="Zheng P."/>
            <person name="Xia Y."/>
            <person name="Xiao G."/>
            <person name="Xiong C."/>
            <person name="Hu X."/>
            <person name="Zhang S."/>
            <person name="Zheng H."/>
            <person name="Huang Y."/>
            <person name="Zhou Y."/>
            <person name="Wang S."/>
            <person name="Zhao G.P."/>
            <person name="Liu X."/>
            <person name="St Leger R.J."/>
            <person name="Wang C."/>
        </authorList>
    </citation>
    <scope>NUCLEOTIDE SEQUENCE [LARGE SCALE GENOMIC DNA]</scope>
    <source>
        <strain evidence="2 3">CM01</strain>
    </source>
</reference>
<evidence type="ECO:0000313" key="2">
    <source>
        <dbReference type="EMBL" id="EGX91938.1"/>
    </source>
</evidence>
<dbReference type="VEuPathDB" id="FungiDB:CCM_06098"/>
<dbReference type="Proteomes" id="UP000001610">
    <property type="component" value="Unassembled WGS sequence"/>
</dbReference>
<dbReference type="OrthoDB" id="4062651at2759"/>
<evidence type="ECO:0000313" key="3">
    <source>
        <dbReference type="Proteomes" id="UP000001610"/>
    </source>
</evidence>
<dbReference type="GO" id="GO:0004672">
    <property type="term" value="F:protein kinase activity"/>
    <property type="evidence" value="ECO:0007669"/>
    <property type="project" value="InterPro"/>
</dbReference>
<dbReference type="OMA" id="WETHATE"/>
<dbReference type="GeneID" id="18168113"/>
<sequence length="346" mass="38518">MTQPVSQAPASYMDTCPKYDIALWETHATEDDCSFIIRTDNGHAFYCETSPSSIDPPSPNSKVDEDEDEDFYIEDACDWLSTPFRPLIASLAPGTLNEAGSGLPTLGQYLFPRYFVCSLAATDEKLHAYERASREHHWGSPVLLVGDDLLADLESWTRSFHPSQVHICYENPEDILIKPPRQVLVHGDDGSATECFFKPLNLSFRQAHAQSELATHIRLARAHILDLPQAFICRLYGVVRDGNSVAGMLFAWIENKGALSEARAEQSPVALRRRWTTQISGTVQILHDRNIVWGDAKADNVLIDMNDDAWVIDFGGSYTLGWVDKEIAGTVDGDMQGLSKIMSILS</sequence>
<protein>
    <submittedName>
        <fullName evidence="2">Protein kinase-like domain</fullName>
    </submittedName>
</protein>
<name>G3JIP1_CORMM</name>
<dbReference type="Pfam" id="PF00069">
    <property type="entry name" value="Pkinase"/>
    <property type="match status" value="1"/>
</dbReference>
<evidence type="ECO:0000259" key="1">
    <source>
        <dbReference type="PROSITE" id="PS50011"/>
    </source>
</evidence>
<gene>
    <name evidence="2" type="ORF">CCM_06098</name>
</gene>
<accession>G3JIP1</accession>
<dbReference type="InterPro" id="IPR000719">
    <property type="entry name" value="Prot_kinase_dom"/>
</dbReference>
<dbReference type="STRING" id="983644.G3JIP1"/>
<feature type="domain" description="Protein kinase" evidence="1">
    <location>
        <begin position="178"/>
        <end position="346"/>
    </location>
</feature>
<keyword evidence="3" id="KW-1185">Reference proteome</keyword>
<organism evidence="2 3">
    <name type="scientific">Cordyceps militaris (strain CM01)</name>
    <name type="common">Caterpillar fungus</name>
    <dbReference type="NCBI Taxonomy" id="983644"/>
    <lineage>
        <taxon>Eukaryota</taxon>
        <taxon>Fungi</taxon>
        <taxon>Dikarya</taxon>
        <taxon>Ascomycota</taxon>
        <taxon>Pezizomycotina</taxon>
        <taxon>Sordariomycetes</taxon>
        <taxon>Hypocreomycetidae</taxon>
        <taxon>Hypocreales</taxon>
        <taxon>Cordycipitaceae</taxon>
        <taxon>Cordyceps</taxon>
    </lineage>
</organism>
<dbReference type="PROSITE" id="PS50011">
    <property type="entry name" value="PROTEIN_KINASE_DOM"/>
    <property type="match status" value="1"/>
</dbReference>